<sequence length="171" mass="19137">MSNLLDLELREAIEEINEIDYEDNGFPVVQRAGALAVSDLIEEFTRTGTCKDKKLLALVLVRLRDLQVRDFAMGITNDENIQTLCAMWSWLMQVTPAGYLAPVTALYSAISYEQGDASIAIKAIEQALQDDPKYPLALLLRRVYAAGWPPSSFANMRRELHPKVCAALFSE</sequence>
<dbReference type="AlphaFoldDB" id="A0A6J6SGM8"/>
<dbReference type="EMBL" id="CAEZYV010000039">
    <property type="protein sequence ID" value="CAB4734000.1"/>
    <property type="molecule type" value="Genomic_DNA"/>
</dbReference>
<proteinExistence type="predicted"/>
<reference evidence="1" key="1">
    <citation type="submission" date="2020-05" db="EMBL/GenBank/DDBJ databases">
        <authorList>
            <person name="Chiriac C."/>
            <person name="Salcher M."/>
            <person name="Ghai R."/>
            <person name="Kavagutti S V."/>
        </authorList>
    </citation>
    <scope>NUCLEOTIDE SEQUENCE</scope>
</reference>
<accession>A0A6J6SGM8</accession>
<name>A0A6J6SGM8_9ZZZZ</name>
<organism evidence="1">
    <name type="scientific">freshwater metagenome</name>
    <dbReference type="NCBI Taxonomy" id="449393"/>
    <lineage>
        <taxon>unclassified sequences</taxon>
        <taxon>metagenomes</taxon>
        <taxon>ecological metagenomes</taxon>
    </lineage>
</organism>
<dbReference type="InterPro" id="IPR025447">
    <property type="entry name" value="DUF4192"/>
</dbReference>
<protein>
    <submittedName>
        <fullName evidence="1">Unannotated protein</fullName>
    </submittedName>
</protein>
<dbReference type="Pfam" id="PF13830">
    <property type="entry name" value="DUF4192"/>
    <property type="match status" value="1"/>
</dbReference>
<gene>
    <name evidence="1" type="ORF">UFOPK2788_00373</name>
</gene>
<evidence type="ECO:0000313" key="1">
    <source>
        <dbReference type="EMBL" id="CAB4734000.1"/>
    </source>
</evidence>